<accession>A0A383F228</accession>
<evidence type="ECO:0000256" key="2">
    <source>
        <dbReference type="ARBA" id="ARBA00022670"/>
    </source>
</evidence>
<reference evidence="8" key="1">
    <citation type="submission" date="2018-05" db="EMBL/GenBank/DDBJ databases">
        <authorList>
            <person name="Lanie J.A."/>
            <person name="Ng W.-L."/>
            <person name="Kazmierczak K.M."/>
            <person name="Andrzejewski T.M."/>
            <person name="Davidsen T.M."/>
            <person name="Wayne K.J."/>
            <person name="Tettelin H."/>
            <person name="Glass J.I."/>
            <person name="Rusch D."/>
            <person name="Podicherti R."/>
            <person name="Tsui H.-C.T."/>
            <person name="Winkler M.E."/>
        </authorList>
    </citation>
    <scope>NUCLEOTIDE SEQUENCE</scope>
</reference>
<dbReference type="AlphaFoldDB" id="A0A383F228"/>
<dbReference type="GO" id="GO:0016020">
    <property type="term" value="C:membrane"/>
    <property type="evidence" value="ECO:0007669"/>
    <property type="project" value="InterPro"/>
</dbReference>
<dbReference type="InterPro" id="IPR001872">
    <property type="entry name" value="Peptidase_A8"/>
</dbReference>
<evidence type="ECO:0000256" key="4">
    <source>
        <dbReference type="ARBA" id="ARBA00022801"/>
    </source>
</evidence>
<evidence type="ECO:0008006" key="9">
    <source>
        <dbReference type="Google" id="ProtNLM"/>
    </source>
</evidence>
<organism evidence="8">
    <name type="scientific">marine metagenome</name>
    <dbReference type="NCBI Taxonomy" id="408172"/>
    <lineage>
        <taxon>unclassified sequences</taxon>
        <taxon>metagenomes</taxon>
        <taxon>ecological metagenomes</taxon>
    </lineage>
</organism>
<dbReference type="GO" id="GO:0004190">
    <property type="term" value="F:aspartic-type endopeptidase activity"/>
    <property type="evidence" value="ECO:0007669"/>
    <property type="project" value="InterPro"/>
</dbReference>
<proteinExistence type="inferred from homology"/>
<keyword evidence="1" id="KW-1003">Cell membrane</keyword>
<dbReference type="GO" id="GO:0006508">
    <property type="term" value="P:proteolysis"/>
    <property type="evidence" value="ECO:0007669"/>
    <property type="project" value="UniProtKB-KW"/>
</dbReference>
<sequence>MASNPDLPGSESTGSPAMYKDLVLLQLAALIFLVDQFTKFLTRELLSYGESFPRYGFFRITHAQNTGSAFGLFPDQNTALILVAFLGITILALLYRNLRPTTNLLRLSLGLQMGGAAGNLLDRLLQGHVTDFVDIGPWPVFNVADSSIVTGLVILFALHGIPWERFGRHMPGLPAQSEQHQSTWCPVCDGDMLTITGG</sequence>
<dbReference type="PANTHER" id="PTHR33695">
    <property type="entry name" value="LIPOPROTEIN SIGNAL PEPTIDASE"/>
    <property type="match status" value="1"/>
</dbReference>
<keyword evidence="4" id="KW-0378">Hydrolase</keyword>
<evidence type="ECO:0000256" key="6">
    <source>
        <dbReference type="ARBA" id="ARBA00023136"/>
    </source>
</evidence>
<keyword evidence="5 7" id="KW-1133">Transmembrane helix</keyword>
<dbReference type="PRINTS" id="PR00781">
    <property type="entry name" value="LIPOSIGPTASE"/>
</dbReference>
<protein>
    <recommendedName>
        <fullName evidence="9">Lipoprotein signal peptidase</fullName>
    </recommendedName>
</protein>
<name>A0A383F228_9ZZZZ</name>
<dbReference type="Pfam" id="PF01252">
    <property type="entry name" value="Peptidase_A8"/>
    <property type="match status" value="1"/>
</dbReference>
<evidence type="ECO:0000256" key="3">
    <source>
        <dbReference type="ARBA" id="ARBA00022692"/>
    </source>
</evidence>
<evidence type="ECO:0000256" key="1">
    <source>
        <dbReference type="ARBA" id="ARBA00022475"/>
    </source>
</evidence>
<evidence type="ECO:0000256" key="7">
    <source>
        <dbReference type="SAM" id="Phobius"/>
    </source>
</evidence>
<keyword evidence="3 7" id="KW-0812">Transmembrane</keyword>
<feature type="non-terminal residue" evidence="8">
    <location>
        <position position="198"/>
    </location>
</feature>
<feature type="transmembrane region" description="Helical" evidence="7">
    <location>
        <begin position="78"/>
        <end position="95"/>
    </location>
</feature>
<dbReference type="NCBIfam" id="TIGR00077">
    <property type="entry name" value="lspA"/>
    <property type="match status" value="1"/>
</dbReference>
<evidence type="ECO:0000256" key="5">
    <source>
        <dbReference type="ARBA" id="ARBA00022989"/>
    </source>
</evidence>
<dbReference type="HAMAP" id="MF_00161">
    <property type="entry name" value="LspA"/>
    <property type="match status" value="1"/>
</dbReference>
<evidence type="ECO:0000313" key="8">
    <source>
        <dbReference type="EMBL" id="SVE63262.1"/>
    </source>
</evidence>
<keyword evidence="6 7" id="KW-0472">Membrane</keyword>
<dbReference type="EMBL" id="UINC01230936">
    <property type="protein sequence ID" value="SVE63262.1"/>
    <property type="molecule type" value="Genomic_DNA"/>
</dbReference>
<keyword evidence="2" id="KW-0645">Protease</keyword>
<dbReference type="PANTHER" id="PTHR33695:SF1">
    <property type="entry name" value="LIPOPROTEIN SIGNAL PEPTIDASE"/>
    <property type="match status" value="1"/>
</dbReference>
<gene>
    <name evidence="8" type="ORF">METZ01_LOCUS516116</name>
</gene>